<dbReference type="InterPro" id="IPR020904">
    <property type="entry name" value="Sc_DH/Rdtase_CS"/>
</dbReference>
<dbReference type="RefSeq" id="WP_133134326.1">
    <property type="nucleotide sequence ID" value="NZ_CAAAIH010000034.1"/>
</dbReference>
<dbReference type="PATRIC" id="fig|45074.5.peg.2879"/>
<evidence type="ECO:0000313" key="5">
    <source>
        <dbReference type="Proteomes" id="UP000054703"/>
    </source>
</evidence>
<sequence length="310" mass="34482">MRRKQNNAGKEHPEIENTKNICKSILEAKQEIQPPQKQKKQPGLQNEMIPEPISIYDDYQAANKLKNKVILITGGDSGIGRAVAYHCIEEGAKVAFVYFNETIDANRTLQEIKKRKGQAIAMQYDLCKKESCRKAIEKCLDRFGKINVLINNIAVQYPTKNVRKITSQRLRKVFTTNIFSYFYMIQEVLPHLNKGDSIINTTSITAFRGSEHLVDYSATKGAIVSLTRSLAALLIDNEIRVNAIAPGPVWTPLIPSSFSKEAVAKFGADSPLGRPAQPADIAPCYIFLASKDSAFMTGQVLHPNGGELMI</sequence>
<keyword evidence="2" id="KW-0560">Oxidoreductase</keyword>
<protein>
    <submittedName>
        <fullName evidence="4">Acetyoacetyl CoA reductase</fullName>
    </submittedName>
</protein>
<dbReference type="SUPFAM" id="SSF51735">
    <property type="entry name" value="NAD(P)-binding Rossmann-fold domains"/>
    <property type="match status" value="1"/>
</dbReference>
<evidence type="ECO:0000256" key="1">
    <source>
        <dbReference type="ARBA" id="ARBA00006484"/>
    </source>
</evidence>
<evidence type="ECO:0000256" key="2">
    <source>
        <dbReference type="ARBA" id="ARBA00023002"/>
    </source>
</evidence>
<gene>
    <name evidence="4" type="primary">phaB_4</name>
    <name evidence="4" type="ORF">Lsan_2675</name>
</gene>
<evidence type="ECO:0000256" key="3">
    <source>
        <dbReference type="SAM" id="MobiDB-lite"/>
    </source>
</evidence>
<comment type="similarity">
    <text evidence="1">Belongs to the short-chain dehydrogenases/reductases (SDR) family.</text>
</comment>
<dbReference type="Pfam" id="PF13561">
    <property type="entry name" value="adh_short_C2"/>
    <property type="match status" value="1"/>
</dbReference>
<dbReference type="PANTHER" id="PTHR48107:SF16">
    <property type="entry name" value="NADPH-DEPENDENT ALDEHYDE REDUCTASE 1, CHLOROPLASTIC"/>
    <property type="match status" value="1"/>
</dbReference>
<dbReference type="EMBL" id="LNYU01000078">
    <property type="protein sequence ID" value="KTD57053.1"/>
    <property type="molecule type" value="Genomic_DNA"/>
</dbReference>
<dbReference type="PRINTS" id="PR00080">
    <property type="entry name" value="SDRFAMILY"/>
</dbReference>
<dbReference type="PANTHER" id="PTHR48107">
    <property type="entry name" value="NADPH-DEPENDENT ALDEHYDE REDUCTASE-LIKE PROTEIN, CHLOROPLASTIC-RELATED"/>
    <property type="match status" value="1"/>
</dbReference>
<dbReference type="Proteomes" id="UP000054703">
    <property type="component" value="Unassembled WGS sequence"/>
</dbReference>
<dbReference type="PRINTS" id="PR00081">
    <property type="entry name" value="GDHRDH"/>
</dbReference>
<proteinExistence type="inferred from homology"/>
<dbReference type="AlphaFoldDB" id="A0A0W0YJD1"/>
<dbReference type="InterPro" id="IPR036291">
    <property type="entry name" value="NAD(P)-bd_dom_sf"/>
</dbReference>
<dbReference type="OrthoDB" id="9809287at2"/>
<comment type="caution">
    <text evidence="4">The sequence shown here is derived from an EMBL/GenBank/DDBJ whole genome shotgun (WGS) entry which is preliminary data.</text>
</comment>
<dbReference type="GO" id="GO:0016614">
    <property type="term" value="F:oxidoreductase activity, acting on CH-OH group of donors"/>
    <property type="evidence" value="ECO:0007669"/>
    <property type="project" value="UniProtKB-ARBA"/>
</dbReference>
<keyword evidence="5" id="KW-1185">Reference proteome</keyword>
<reference evidence="4 5" key="1">
    <citation type="submission" date="2015-11" db="EMBL/GenBank/DDBJ databases">
        <title>Genomic analysis of 38 Legionella species identifies large and diverse effector repertoires.</title>
        <authorList>
            <person name="Burstein D."/>
            <person name="Amaro F."/>
            <person name="Zusman T."/>
            <person name="Lifshitz Z."/>
            <person name="Cohen O."/>
            <person name="Gilbert J.A."/>
            <person name="Pupko T."/>
            <person name="Shuman H.A."/>
            <person name="Segal G."/>
        </authorList>
    </citation>
    <scope>NUCLEOTIDE SEQUENCE [LARGE SCALE GENOMIC DNA]</scope>
    <source>
        <strain evidence="4 5">SC-63-C7</strain>
    </source>
</reference>
<dbReference type="STRING" id="45074.Lsan_2675"/>
<accession>A0A0W0YJD1</accession>
<name>A0A0W0YJD1_9GAMM</name>
<dbReference type="FunFam" id="3.40.50.720:FF:000084">
    <property type="entry name" value="Short-chain dehydrogenase reductase"/>
    <property type="match status" value="1"/>
</dbReference>
<dbReference type="Gene3D" id="3.40.50.720">
    <property type="entry name" value="NAD(P)-binding Rossmann-like Domain"/>
    <property type="match status" value="1"/>
</dbReference>
<dbReference type="InterPro" id="IPR002347">
    <property type="entry name" value="SDR_fam"/>
</dbReference>
<evidence type="ECO:0000313" key="4">
    <source>
        <dbReference type="EMBL" id="KTD57053.1"/>
    </source>
</evidence>
<feature type="region of interest" description="Disordered" evidence="3">
    <location>
        <begin position="1"/>
        <end position="20"/>
    </location>
</feature>
<dbReference type="PROSITE" id="PS00061">
    <property type="entry name" value="ADH_SHORT"/>
    <property type="match status" value="1"/>
</dbReference>
<organism evidence="4 5">
    <name type="scientific">Legionella santicrucis</name>
    <dbReference type="NCBI Taxonomy" id="45074"/>
    <lineage>
        <taxon>Bacteria</taxon>
        <taxon>Pseudomonadati</taxon>
        <taxon>Pseudomonadota</taxon>
        <taxon>Gammaproteobacteria</taxon>
        <taxon>Legionellales</taxon>
        <taxon>Legionellaceae</taxon>
        <taxon>Legionella</taxon>
    </lineage>
</organism>